<protein>
    <submittedName>
        <fullName evidence="2">Uncharacterized protein</fullName>
    </submittedName>
</protein>
<feature type="region of interest" description="Disordered" evidence="1">
    <location>
        <begin position="1"/>
        <end position="121"/>
    </location>
</feature>
<gene>
    <name evidence="2" type="ORF">F7725_014828</name>
</gene>
<feature type="compositionally biased region" description="Low complexity" evidence="1">
    <location>
        <begin position="10"/>
        <end position="36"/>
    </location>
</feature>
<name>A0A7J5YH98_DISMA</name>
<accession>A0A7J5YH98</accession>
<feature type="non-terminal residue" evidence="2">
    <location>
        <position position="162"/>
    </location>
</feature>
<dbReference type="Proteomes" id="UP000518266">
    <property type="component" value="Unassembled WGS sequence"/>
</dbReference>
<sequence length="162" mass="17902">MSSPPLPQNSSAASCSSSSLHREVPSGSLSHLLSSSPTPPPPCRRRSLPSGGGYSKLTHGEDESFESTSSHRMGQRSGECDGQRDIDWSVVDAGNRLNERHEEQREPDDADQQQNDQTPHPVLHYPLLLLTTRLRHLSTKQCAYTSSTQIQEDRDRVVSVQT</sequence>
<dbReference type="AlphaFoldDB" id="A0A7J5YH98"/>
<dbReference type="EMBL" id="JAAKFY010000012">
    <property type="protein sequence ID" value="KAF3848331.1"/>
    <property type="molecule type" value="Genomic_DNA"/>
</dbReference>
<evidence type="ECO:0000313" key="3">
    <source>
        <dbReference type="Proteomes" id="UP000518266"/>
    </source>
</evidence>
<keyword evidence="3" id="KW-1185">Reference proteome</keyword>
<reference evidence="2 3" key="1">
    <citation type="submission" date="2020-03" db="EMBL/GenBank/DDBJ databases">
        <title>Dissostichus mawsoni Genome sequencing and assembly.</title>
        <authorList>
            <person name="Park H."/>
        </authorList>
    </citation>
    <scope>NUCLEOTIDE SEQUENCE [LARGE SCALE GENOMIC DNA]</scope>
    <source>
        <strain evidence="2">DM0001</strain>
        <tissue evidence="2">Muscle</tissue>
    </source>
</reference>
<proteinExistence type="predicted"/>
<evidence type="ECO:0000256" key="1">
    <source>
        <dbReference type="SAM" id="MobiDB-lite"/>
    </source>
</evidence>
<feature type="compositionally biased region" description="Basic and acidic residues" evidence="1">
    <location>
        <begin position="78"/>
        <end position="87"/>
    </location>
</feature>
<comment type="caution">
    <text evidence="2">The sequence shown here is derived from an EMBL/GenBank/DDBJ whole genome shotgun (WGS) entry which is preliminary data.</text>
</comment>
<evidence type="ECO:0000313" key="2">
    <source>
        <dbReference type="EMBL" id="KAF3848331.1"/>
    </source>
</evidence>
<organism evidence="2 3">
    <name type="scientific">Dissostichus mawsoni</name>
    <name type="common">Antarctic cod</name>
    <dbReference type="NCBI Taxonomy" id="36200"/>
    <lineage>
        <taxon>Eukaryota</taxon>
        <taxon>Metazoa</taxon>
        <taxon>Chordata</taxon>
        <taxon>Craniata</taxon>
        <taxon>Vertebrata</taxon>
        <taxon>Euteleostomi</taxon>
        <taxon>Actinopterygii</taxon>
        <taxon>Neopterygii</taxon>
        <taxon>Teleostei</taxon>
        <taxon>Neoteleostei</taxon>
        <taxon>Acanthomorphata</taxon>
        <taxon>Eupercaria</taxon>
        <taxon>Perciformes</taxon>
        <taxon>Notothenioidei</taxon>
        <taxon>Nototheniidae</taxon>
        <taxon>Dissostichus</taxon>
    </lineage>
</organism>